<sequence length="529" mass="57385">MAGQVPQNGRRTADELPIPLVMKGKLRAQFPIPDSPTPSQASTVSSTRGYHYTNGGYDHHNESFPGVGHDYEDISHLQVPPTGSRKHANPVYESTKSPVHMAVKRIRQDTERSDASTLSSDSWNPYPKDSKRNTILLAFIGLLSLIACAGVALMAAGVFPSSCTCSSVSRAGVNSPMSSMSIEPLIARIQLLERNLTKLGSVTNNKASHKAEEKIRQLEIKLKAMEMRLKQTSENVMTNLTKVRKTVSDEVEELREKQTQVNSVLMSLTANDKSQSQNIGNLKTQSEAIAVDVQFLRENQTTLELKLQTVADEDLRISSEVKALGGKNAGLAAKVSELKVAESNLTKAVQSLKDTDATLKNVLDIMNTTLSRKLSDLASKPPPTGVMPTPGSGPGTSFDQCVFKTDLSKGSSGDTFEMSAFIKEETVQIGKALTSLVSIVKDSGGRDKPLRSISQRLGKYSETTSYQNKVVIGASCSMDGPDENILIRDIGPDGKLTYQCKCRGESSSAKQRGLQRSACYITGWVCPRS</sequence>
<dbReference type="Proteomes" id="UP000001593">
    <property type="component" value="Unassembled WGS sequence"/>
</dbReference>
<dbReference type="AlphaFoldDB" id="A7S9I2"/>
<protein>
    <submittedName>
        <fullName evidence="4">Uncharacterized protein</fullName>
    </submittedName>
</protein>
<feature type="region of interest" description="Disordered" evidence="2">
    <location>
        <begin position="29"/>
        <end position="54"/>
    </location>
</feature>
<evidence type="ECO:0000256" key="2">
    <source>
        <dbReference type="SAM" id="MobiDB-lite"/>
    </source>
</evidence>
<keyword evidence="3" id="KW-0472">Membrane</keyword>
<evidence type="ECO:0000256" key="1">
    <source>
        <dbReference type="SAM" id="Coils"/>
    </source>
</evidence>
<accession>A7S9I2</accession>
<keyword evidence="1" id="KW-0175">Coiled coil</keyword>
<evidence type="ECO:0000313" key="5">
    <source>
        <dbReference type="Proteomes" id="UP000001593"/>
    </source>
</evidence>
<gene>
    <name evidence="4" type="ORF">NEMVEDRAFT_v1g208845</name>
</gene>
<proteinExistence type="predicted"/>
<keyword evidence="3" id="KW-1133">Transmembrane helix</keyword>
<feature type="transmembrane region" description="Helical" evidence="3">
    <location>
        <begin position="135"/>
        <end position="159"/>
    </location>
</feature>
<keyword evidence="3" id="KW-0812">Transmembrane</keyword>
<dbReference type="EMBL" id="DS469604">
    <property type="protein sequence ID" value="EDO39579.1"/>
    <property type="molecule type" value="Genomic_DNA"/>
</dbReference>
<organism evidence="4 5">
    <name type="scientific">Nematostella vectensis</name>
    <name type="common">Starlet sea anemone</name>
    <dbReference type="NCBI Taxonomy" id="45351"/>
    <lineage>
        <taxon>Eukaryota</taxon>
        <taxon>Metazoa</taxon>
        <taxon>Cnidaria</taxon>
        <taxon>Anthozoa</taxon>
        <taxon>Hexacorallia</taxon>
        <taxon>Actiniaria</taxon>
        <taxon>Edwardsiidae</taxon>
        <taxon>Nematostella</taxon>
    </lineage>
</organism>
<feature type="region of interest" description="Disordered" evidence="2">
    <location>
        <begin position="375"/>
        <end position="394"/>
    </location>
</feature>
<dbReference type="InParanoid" id="A7S9I2"/>
<name>A7S9I2_NEMVE</name>
<evidence type="ECO:0000313" key="4">
    <source>
        <dbReference type="EMBL" id="EDO39579.1"/>
    </source>
</evidence>
<feature type="compositionally biased region" description="Polar residues" evidence="2">
    <location>
        <begin position="37"/>
        <end position="48"/>
    </location>
</feature>
<keyword evidence="5" id="KW-1185">Reference proteome</keyword>
<dbReference type="HOGENOM" id="CLU_515186_0_0_1"/>
<feature type="coiled-coil region" evidence="1">
    <location>
        <begin position="208"/>
        <end position="257"/>
    </location>
</feature>
<reference evidence="4 5" key="1">
    <citation type="journal article" date="2007" name="Science">
        <title>Sea anemone genome reveals ancestral eumetazoan gene repertoire and genomic organization.</title>
        <authorList>
            <person name="Putnam N.H."/>
            <person name="Srivastava M."/>
            <person name="Hellsten U."/>
            <person name="Dirks B."/>
            <person name="Chapman J."/>
            <person name="Salamov A."/>
            <person name="Terry A."/>
            <person name="Shapiro H."/>
            <person name="Lindquist E."/>
            <person name="Kapitonov V.V."/>
            <person name="Jurka J."/>
            <person name="Genikhovich G."/>
            <person name="Grigoriev I.V."/>
            <person name="Lucas S.M."/>
            <person name="Steele R.E."/>
            <person name="Finnerty J.R."/>
            <person name="Technau U."/>
            <person name="Martindale M.Q."/>
            <person name="Rokhsar D.S."/>
        </authorList>
    </citation>
    <scope>NUCLEOTIDE SEQUENCE [LARGE SCALE GENOMIC DNA]</scope>
    <source>
        <strain evidence="5">CH2 X CH6</strain>
    </source>
</reference>
<evidence type="ECO:0000256" key="3">
    <source>
        <dbReference type="SAM" id="Phobius"/>
    </source>
</evidence>